<feature type="region of interest" description="Disordered" evidence="1">
    <location>
        <begin position="151"/>
        <end position="192"/>
    </location>
</feature>
<evidence type="ECO:0000256" key="1">
    <source>
        <dbReference type="SAM" id="MobiDB-lite"/>
    </source>
</evidence>
<accession>A0A2T0VG82</accession>
<name>A0A2T0VG82_9MICO</name>
<dbReference type="AlphaFoldDB" id="A0A2T0VG82"/>
<dbReference type="Proteomes" id="UP000237983">
    <property type="component" value="Unassembled WGS sequence"/>
</dbReference>
<dbReference type="PROSITE" id="PS51257">
    <property type="entry name" value="PROKAR_LIPOPROTEIN"/>
    <property type="match status" value="1"/>
</dbReference>
<comment type="caution">
    <text evidence="3">The sequence shown here is derived from an EMBL/GenBank/DDBJ whole genome shotgun (WGS) entry which is preliminary data.</text>
</comment>
<organism evidence="3 4">
    <name type="scientific">Glaciihabitans tibetensis</name>
    <dbReference type="NCBI Taxonomy" id="1266600"/>
    <lineage>
        <taxon>Bacteria</taxon>
        <taxon>Bacillati</taxon>
        <taxon>Actinomycetota</taxon>
        <taxon>Actinomycetes</taxon>
        <taxon>Micrococcales</taxon>
        <taxon>Microbacteriaceae</taxon>
        <taxon>Glaciihabitans</taxon>
    </lineage>
</organism>
<feature type="signal peptide" evidence="2">
    <location>
        <begin position="1"/>
        <end position="30"/>
    </location>
</feature>
<proteinExistence type="predicted"/>
<sequence>MRKLPLVLLASAVTLTLTLTSCVGFIAAPADDPQLPQSGATSEDYQVVVDAAEQVVADAAEEFVPESVIVKVEPTVVDLETDRHRMSCSDTTSQYTNIVRYYLVDGTDEIALIDDIRETYVAEGWDRASSLEEDLGEEQDPESTYVQTLRSPEDFGLSVSRGDDGNGGTTLKMTVYSPCIGNPTDKPSGWGK</sequence>
<keyword evidence="4" id="KW-1185">Reference proteome</keyword>
<protein>
    <recommendedName>
        <fullName evidence="5">LppA-like lipoprotein</fullName>
    </recommendedName>
</protein>
<evidence type="ECO:0000313" key="3">
    <source>
        <dbReference type="EMBL" id="PRY69201.1"/>
    </source>
</evidence>
<reference evidence="3 4" key="1">
    <citation type="submission" date="2018-03" db="EMBL/GenBank/DDBJ databases">
        <title>Genomic Encyclopedia of Type Strains, Phase III (KMG-III): the genomes of soil and plant-associated and newly described type strains.</title>
        <authorList>
            <person name="Whitman W."/>
        </authorList>
    </citation>
    <scope>NUCLEOTIDE SEQUENCE [LARGE SCALE GENOMIC DNA]</scope>
    <source>
        <strain evidence="3 4">CGMCC 1.12484</strain>
    </source>
</reference>
<evidence type="ECO:0008006" key="5">
    <source>
        <dbReference type="Google" id="ProtNLM"/>
    </source>
</evidence>
<evidence type="ECO:0000313" key="4">
    <source>
        <dbReference type="Proteomes" id="UP000237983"/>
    </source>
</evidence>
<gene>
    <name evidence="3" type="ORF">B0I08_103409</name>
</gene>
<keyword evidence="2" id="KW-0732">Signal</keyword>
<dbReference type="RefSeq" id="WP_146134355.1">
    <property type="nucleotide sequence ID" value="NZ_PVTL01000003.1"/>
</dbReference>
<evidence type="ECO:0000256" key="2">
    <source>
        <dbReference type="SAM" id="SignalP"/>
    </source>
</evidence>
<dbReference type="EMBL" id="PVTL01000003">
    <property type="protein sequence ID" value="PRY69201.1"/>
    <property type="molecule type" value="Genomic_DNA"/>
</dbReference>
<feature type="chain" id="PRO_5015518647" description="LppA-like lipoprotein" evidence="2">
    <location>
        <begin position="31"/>
        <end position="192"/>
    </location>
</feature>